<dbReference type="Proteomes" id="UP000615446">
    <property type="component" value="Unassembled WGS sequence"/>
</dbReference>
<dbReference type="EMBL" id="BEXD01004256">
    <property type="protein sequence ID" value="GBC08894.1"/>
    <property type="molecule type" value="Genomic_DNA"/>
</dbReference>
<comment type="caution">
    <text evidence="2">The sequence shown here is derived from an EMBL/GenBank/DDBJ whole genome shotgun (WGS) entry which is preliminary data.</text>
</comment>
<name>A0A2Z6S152_9GLOM</name>
<feature type="region of interest" description="Disordered" evidence="1">
    <location>
        <begin position="77"/>
        <end position="139"/>
    </location>
</feature>
<accession>A0A2Z6S152</accession>
<evidence type="ECO:0000313" key="2">
    <source>
        <dbReference type="EMBL" id="GBC08894.1"/>
    </source>
</evidence>
<evidence type="ECO:0000313" key="3">
    <source>
        <dbReference type="EMBL" id="GES79218.1"/>
    </source>
</evidence>
<reference evidence="2 4" key="1">
    <citation type="submission" date="2017-11" db="EMBL/GenBank/DDBJ databases">
        <title>The genome of Rhizophagus clarus HR1 reveals common genetic basis of auxotrophy among arbuscular mycorrhizal fungi.</title>
        <authorList>
            <person name="Kobayashi Y."/>
        </authorList>
    </citation>
    <scope>NUCLEOTIDE SEQUENCE [LARGE SCALE GENOMIC DNA]</scope>
    <source>
        <strain evidence="2 4">HR1</strain>
    </source>
</reference>
<keyword evidence="4" id="KW-1185">Reference proteome</keyword>
<organism evidence="2 4">
    <name type="scientific">Rhizophagus clarus</name>
    <dbReference type="NCBI Taxonomy" id="94130"/>
    <lineage>
        <taxon>Eukaryota</taxon>
        <taxon>Fungi</taxon>
        <taxon>Fungi incertae sedis</taxon>
        <taxon>Mucoromycota</taxon>
        <taxon>Glomeromycotina</taxon>
        <taxon>Glomeromycetes</taxon>
        <taxon>Glomerales</taxon>
        <taxon>Glomeraceae</taxon>
        <taxon>Rhizophagus</taxon>
    </lineage>
</organism>
<dbReference type="AlphaFoldDB" id="A0A2Z6S152"/>
<evidence type="ECO:0000256" key="1">
    <source>
        <dbReference type="SAM" id="MobiDB-lite"/>
    </source>
</evidence>
<reference evidence="3" key="2">
    <citation type="submission" date="2019-10" db="EMBL/GenBank/DDBJ databases">
        <title>Conservation and host-specific expression of non-tandemly repeated heterogenous ribosome RNA gene in arbuscular mycorrhizal fungi.</title>
        <authorList>
            <person name="Maeda T."/>
            <person name="Kobayashi Y."/>
            <person name="Nakagawa T."/>
            <person name="Ezawa T."/>
            <person name="Yamaguchi K."/>
            <person name="Bino T."/>
            <person name="Nishimoto Y."/>
            <person name="Shigenobu S."/>
            <person name="Kawaguchi M."/>
        </authorList>
    </citation>
    <scope>NUCLEOTIDE SEQUENCE</scope>
    <source>
        <strain evidence="3">HR1</strain>
    </source>
</reference>
<dbReference type="Proteomes" id="UP000247702">
    <property type="component" value="Unassembled WGS sequence"/>
</dbReference>
<protein>
    <submittedName>
        <fullName evidence="2">Uncharacterized protein</fullName>
    </submittedName>
</protein>
<evidence type="ECO:0000313" key="4">
    <source>
        <dbReference type="Proteomes" id="UP000247702"/>
    </source>
</evidence>
<feature type="compositionally biased region" description="Polar residues" evidence="1">
    <location>
        <begin position="105"/>
        <end position="127"/>
    </location>
</feature>
<dbReference type="EMBL" id="BLAL01000043">
    <property type="protein sequence ID" value="GES79218.1"/>
    <property type="molecule type" value="Genomic_DNA"/>
</dbReference>
<sequence length="153" mass="17319">MLAEGLPVSVTTDPQLTQDYDKRDSFFKDQGIRAYKFLKQGTDRVTMLGFFETYEDLKTALESPFIYERVEYRWYRSSGRPPKKKQRAAASAWSSSKRTDRDNGAQGSKSSSHKQGTPRQVPRTSPPKNKKQKTGSPSLDKADILKLLLALLA</sequence>
<gene>
    <name evidence="3" type="ORF">RCL2_000653000</name>
    <name evidence="2" type="ORF">RclHR1_08470005</name>
</gene>
<proteinExistence type="predicted"/>